<name>A0A410DN88_9CLOT</name>
<gene>
    <name evidence="1" type="ORF">C1I91_02095</name>
</gene>
<dbReference type="KEGG" id="cmah:C1I91_02095"/>
<evidence type="ECO:0000313" key="1">
    <source>
        <dbReference type="EMBL" id="QAA30552.1"/>
    </source>
</evidence>
<organism evidence="1 2">
    <name type="scientific">Clostridium manihotivorum</name>
    <dbReference type="NCBI Taxonomy" id="2320868"/>
    <lineage>
        <taxon>Bacteria</taxon>
        <taxon>Bacillati</taxon>
        <taxon>Bacillota</taxon>
        <taxon>Clostridia</taxon>
        <taxon>Eubacteriales</taxon>
        <taxon>Clostridiaceae</taxon>
        <taxon>Clostridium</taxon>
    </lineage>
</organism>
<dbReference type="RefSeq" id="WP_128211002.1">
    <property type="nucleotide sequence ID" value="NZ_CP025746.1"/>
</dbReference>
<dbReference type="Proteomes" id="UP000286268">
    <property type="component" value="Chromosome"/>
</dbReference>
<dbReference type="EMBL" id="CP025746">
    <property type="protein sequence ID" value="QAA30552.1"/>
    <property type="molecule type" value="Genomic_DNA"/>
</dbReference>
<proteinExistence type="predicted"/>
<dbReference type="AlphaFoldDB" id="A0A410DN88"/>
<dbReference type="OrthoDB" id="1708132at2"/>
<dbReference type="InterPro" id="IPR024209">
    <property type="entry name" value="CDIF630_02480-like"/>
</dbReference>
<keyword evidence="2" id="KW-1185">Reference proteome</keyword>
<sequence length="55" mass="6366">MADNRYKEYDMAKPIERHDTAAWANTVETKEVSNVGIPSELDVRNAKEWVDTNQK</sequence>
<accession>A0A410DN88</accession>
<dbReference type="Pfam" id="PF12655">
    <property type="entry name" value="CDIF630_02480-like"/>
    <property type="match status" value="1"/>
</dbReference>
<reference evidence="1 2" key="1">
    <citation type="submission" date="2018-01" db="EMBL/GenBank/DDBJ databases">
        <title>Genome Sequencing and Assembly of Anaerobacter polyendosporus strain CT4.</title>
        <authorList>
            <person name="Tachaapaikoon C."/>
            <person name="Sutheeworapong S."/>
            <person name="Jenjaroenpun P."/>
            <person name="Wongsurawat T."/>
            <person name="Nookeaw I."/>
            <person name="Cheawchanlertfa P."/>
            <person name="Kosugi A."/>
            <person name="Cheevadhanarak S."/>
            <person name="Ratanakhanokchai K."/>
        </authorList>
    </citation>
    <scope>NUCLEOTIDE SEQUENCE [LARGE SCALE GENOMIC DNA]</scope>
    <source>
        <strain evidence="1 2">CT4</strain>
    </source>
</reference>
<protein>
    <submittedName>
        <fullName evidence="1">DUF3787 domain-containing protein</fullName>
    </submittedName>
</protein>
<evidence type="ECO:0000313" key="2">
    <source>
        <dbReference type="Proteomes" id="UP000286268"/>
    </source>
</evidence>